<proteinExistence type="predicted"/>
<sequence length="705" mass="79588">MGCFPRFLKLRLRLKRKTTTPGLQLSGSPKAWEQCPHCKELFGDVYDKQVQLSTVLKSAAQCSRCWALGQILNYITDLRSASTVLVGSIWHDNTLEIGIIRPGDTFETAPGYKIYEIGDRYKGERPLLDPIVGLPIAHKATHVNFRPIRTTAEHRFALAKEWLSECVTSHEACNEHDAEYLLPRRLLDISDVEHIRLVNTQHQELHPRTGYVALSYCWGKQGNLCTNTANLNQHAAGIPMLSLPSTIRDAVIACKHLCQRYLWVDALCIIQDDPRDKMAQIPQMADIYSGALLVLSAAGSSGSLEGCPLGPPEMQPSPPKIIGLDFSRYANNDNESSDYRETIVVEQMEHERCRSLPGHWAHETFDQDPTDALNVVEERGWTFQERFLAKRSLYIGKGEMSWTCATEVQCECRNPSPHIKTKAGDRVFTRRYGINHMSVNKLFSEAELSKTYSYLWSDIVATYSGRLLTQFGDRVAALEGIAVALQRRWPTIYKRDEYFFGCWLSLLPDLLLWHVSGEPVSEQIYPDLFPSWAWPSCGRPVSFISWVWYGVDPKLWVELLDFEVKEPPPAAVFGQGGGTVTLRGPLIPVKREVVTYDENEEEVVYVPIDTQLSFMVGGASLDHGDGDPDAERVSHLALVGSYPFKLQEKNKQLSCAMLCLAPITGRQENVFRRVGMVLLPRTKQAFLGAEFQRLLTPHVTDYKLT</sequence>
<feature type="domain" description="Heterokaryon incompatibility" evidence="1">
    <location>
        <begin position="211"/>
        <end position="385"/>
    </location>
</feature>
<keyword evidence="3" id="KW-1185">Reference proteome</keyword>
<protein>
    <recommendedName>
        <fullName evidence="1">Heterokaryon incompatibility domain-containing protein</fullName>
    </recommendedName>
</protein>
<dbReference type="PANTHER" id="PTHR33112">
    <property type="entry name" value="DOMAIN PROTEIN, PUTATIVE-RELATED"/>
    <property type="match status" value="1"/>
</dbReference>
<name>A0ABR0G7B1_9PEZI</name>
<dbReference type="GeneID" id="87911837"/>
<dbReference type="InterPro" id="IPR010730">
    <property type="entry name" value="HET"/>
</dbReference>
<dbReference type="EMBL" id="JAFFHA010000008">
    <property type="protein sequence ID" value="KAK4651577.1"/>
    <property type="molecule type" value="Genomic_DNA"/>
</dbReference>
<organism evidence="2 3">
    <name type="scientific">Podospora pseudocomata</name>
    <dbReference type="NCBI Taxonomy" id="2093779"/>
    <lineage>
        <taxon>Eukaryota</taxon>
        <taxon>Fungi</taxon>
        <taxon>Dikarya</taxon>
        <taxon>Ascomycota</taxon>
        <taxon>Pezizomycotina</taxon>
        <taxon>Sordariomycetes</taxon>
        <taxon>Sordariomycetidae</taxon>
        <taxon>Sordariales</taxon>
        <taxon>Podosporaceae</taxon>
        <taxon>Podospora</taxon>
    </lineage>
</organism>
<dbReference type="RefSeq" id="XP_062740552.1">
    <property type="nucleotide sequence ID" value="XM_062891930.1"/>
</dbReference>
<dbReference type="PANTHER" id="PTHR33112:SF15">
    <property type="entry name" value="HETEROKARYON INCOMPATIBILITY DOMAIN-CONTAINING PROTEIN"/>
    <property type="match status" value="1"/>
</dbReference>
<dbReference type="Pfam" id="PF06985">
    <property type="entry name" value="HET"/>
    <property type="match status" value="1"/>
</dbReference>
<comment type="caution">
    <text evidence="2">The sequence shown here is derived from an EMBL/GenBank/DDBJ whole genome shotgun (WGS) entry which is preliminary data.</text>
</comment>
<reference evidence="2 3" key="1">
    <citation type="journal article" date="2023" name="bioRxiv">
        <title>High-quality genome assemblies of four members of thePodospora anserinaspecies complex.</title>
        <authorList>
            <person name="Ament-Velasquez S.L."/>
            <person name="Vogan A.A."/>
            <person name="Wallerman O."/>
            <person name="Hartmann F."/>
            <person name="Gautier V."/>
            <person name="Silar P."/>
            <person name="Giraud T."/>
            <person name="Johannesson H."/>
        </authorList>
    </citation>
    <scope>NUCLEOTIDE SEQUENCE [LARGE SCALE GENOMIC DNA]</scope>
    <source>
        <strain evidence="2 3">CBS 415.72m</strain>
    </source>
</reference>
<accession>A0ABR0G7B1</accession>
<evidence type="ECO:0000259" key="1">
    <source>
        <dbReference type="Pfam" id="PF06985"/>
    </source>
</evidence>
<evidence type="ECO:0000313" key="3">
    <source>
        <dbReference type="Proteomes" id="UP001323405"/>
    </source>
</evidence>
<evidence type="ECO:0000313" key="2">
    <source>
        <dbReference type="EMBL" id="KAK4651577.1"/>
    </source>
</evidence>
<gene>
    <name evidence="2" type="ORF">QC762_602390</name>
</gene>
<dbReference type="Proteomes" id="UP001323405">
    <property type="component" value="Unassembled WGS sequence"/>
</dbReference>